<evidence type="ECO:0000313" key="3">
    <source>
        <dbReference type="Proteomes" id="UP000070198"/>
    </source>
</evidence>
<evidence type="ECO:0000313" key="2">
    <source>
        <dbReference type="EMBL" id="KXU09555.1"/>
    </source>
</evidence>
<sequence length="147" mass="16857">MAQFYDYPKTIKLVKGLNSISTLKKWRLKIEQLTGTTFEESRVRTGKRSYSKIYLFTDGDIEKLQQIADTKGNLGLDKAILKAYAPTRASPLSVNQKISRLTVQLKGLNQKVTDLTQQEQLLAIRIEQLSKQIEDLEKPKKRKLFGK</sequence>
<dbReference type="RefSeq" id="WP_061458196.1">
    <property type="nucleotide sequence ID" value="NZ_KQ968744.1"/>
</dbReference>
<dbReference type="EMBL" id="LQOF01000026">
    <property type="protein sequence ID" value="KXT73166.1"/>
    <property type="molecule type" value="Genomic_DNA"/>
</dbReference>
<dbReference type="Proteomes" id="UP000070198">
    <property type="component" value="Unassembled WGS sequence"/>
</dbReference>
<gene>
    <name evidence="1" type="ORF">SGADD02_00307</name>
    <name evidence="2" type="ORF">SGADD03_00677</name>
</gene>
<dbReference type="AlphaFoldDB" id="A0A139R4J8"/>
<dbReference type="PATRIC" id="fig|315405.11.peg.336"/>
<name>A0A139R4J8_9STRE</name>
<protein>
    <submittedName>
        <fullName evidence="2">Uncharacterized protein</fullName>
    </submittedName>
</protein>
<comment type="caution">
    <text evidence="2">The sequence shown here is derived from an EMBL/GenBank/DDBJ whole genome shotgun (WGS) entry which is preliminary data.</text>
</comment>
<dbReference type="Proteomes" id="UP000071927">
    <property type="component" value="Unassembled WGS sequence"/>
</dbReference>
<organism evidence="2 4">
    <name type="scientific">Streptococcus gallolyticus</name>
    <dbReference type="NCBI Taxonomy" id="315405"/>
    <lineage>
        <taxon>Bacteria</taxon>
        <taxon>Bacillati</taxon>
        <taxon>Bacillota</taxon>
        <taxon>Bacilli</taxon>
        <taxon>Lactobacillales</taxon>
        <taxon>Streptococcaceae</taxon>
        <taxon>Streptococcus</taxon>
    </lineage>
</organism>
<proteinExistence type="predicted"/>
<evidence type="ECO:0000313" key="4">
    <source>
        <dbReference type="Proteomes" id="UP000071927"/>
    </source>
</evidence>
<evidence type="ECO:0000313" key="1">
    <source>
        <dbReference type="EMBL" id="KXT73166.1"/>
    </source>
</evidence>
<accession>A0A139R4J8</accession>
<dbReference type="EMBL" id="LQXV01000143">
    <property type="protein sequence ID" value="KXU09555.1"/>
    <property type="molecule type" value="Genomic_DNA"/>
</dbReference>
<reference evidence="3 4" key="1">
    <citation type="submission" date="2016-01" db="EMBL/GenBank/DDBJ databases">
        <title>Highly variable Streptococcus oralis are common among viridans streptococci isolated from primates.</title>
        <authorList>
            <person name="Denapaite D."/>
            <person name="Rieger M."/>
            <person name="Koendgen S."/>
            <person name="Brueckner R."/>
            <person name="Ochigava I."/>
            <person name="Kappeler P."/>
            <person name="Maetz-Rensing K."/>
            <person name="Leendertz F."/>
            <person name="Hakenbeck R."/>
        </authorList>
    </citation>
    <scope>NUCLEOTIDE SEQUENCE [LARGE SCALE GENOMIC DNA]</scope>
    <source>
        <strain evidence="1 3">DD02</strain>
        <strain evidence="2 4">DD03</strain>
    </source>
</reference>